<dbReference type="Proteomes" id="UP000181917">
    <property type="component" value="Unassembled WGS sequence"/>
</dbReference>
<evidence type="ECO:0000313" key="2">
    <source>
        <dbReference type="Proteomes" id="UP000181917"/>
    </source>
</evidence>
<dbReference type="STRING" id="37928.SAMN04489742_3782"/>
<accession>A0A1H1G1U6</accession>
<dbReference type="EMBL" id="FNKH01000002">
    <property type="protein sequence ID" value="SDR07039.1"/>
    <property type="molecule type" value="Genomic_DNA"/>
</dbReference>
<proteinExistence type="predicted"/>
<keyword evidence="2" id="KW-1185">Reference proteome</keyword>
<dbReference type="AlphaFoldDB" id="A0A1H1G1U6"/>
<protein>
    <submittedName>
        <fullName evidence="1">Uncharacterized protein</fullName>
    </submittedName>
</protein>
<dbReference type="RefSeq" id="WP_139186824.1">
    <property type="nucleotide sequence ID" value="NZ_CP018863.1"/>
</dbReference>
<organism evidence="1 2">
    <name type="scientific">Crystallibacter crystallopoietes</name>
    <dbReference type="NCBI Taxonomy" id="37928"/>
    <lineage>
        <taxon>Bacteria</taxon>
        <taxon>Bacillati</taxon>
        <taxon>Actinomycetota</taxon>
        <taxon>Actinomycetes</taxon>
        <taxon>Micrococcales</taxon>
        <taxon>Micrococcaceae</taxon>
        <taxon>Crystallibacter</taxon>
    </lineage>
</organism>
<evidence type="ECO:0000313" key="1">
    <source>
        <dbReference type="EMBL" id="SDR07039.1"/>
    </source>
</evidence>
<reference evidence="1 2" key="1">
    <citation type="submission" date="2016-10" db="EMBL/GenBank/DDBJ databases">
        <authorList>
            <person name="de Groot N.N."/>
        </authorList>
    </citation>
    <scope>NUCLEOTIDE SEQUENCE [LARGE SCALE GENOMIC DNA]</scope>
    <source>
        <strain evidence="1 2">DSM 20117</strain>
    </source>
</reference>
<gene>
    <name evidence="1" type="ORF">SAMN04489742_3782</name>
</gene>
<name>A0A1H1G1U6_9MICC</name>
<sequence length="237" mass="25576">MTSWERMRSWLGEELRKHQKAAAECSSAVGMAAADRAGKLAGDLTVVYALLDDMAQYVNLGDEYRKILAFETGLPQRIRSLTMSTAADHAKASPGQALAQALGSALAAGYCHLIDGTDPAKAPESWHALGWTVGHNERPMPKGICVGRIYVHEGRSVALFDPISAFKVAEEKFPALIPPGQKGPSSWRSMWDEGLMAKGVTRQKELNTARLLSIKERPSGVPVAIDLLLNGGEPLES</sequence>